<feature type="non-terminal residue" evidence="1">
    <location>
        <position position="1"/>
    </location>
</feature>
<dbReference type="EMBL" id="CADCUU010000006">
    <property type="protein sequence ID" value="CAA9383262.1"/>
    <property type="molecule type" value="Genomic_DNA"/>
</dbReference>
<evidence type="ECO:0000313" key="1">
    <source>
        <dbReference type="EMBL" id="CAA9383262.1"/>
    </source>
</evidence>
<keyword evidence="1" id="KW-0547">Nucleotide-binding</keyword>
<organism evidence="1">
    <name type="scientific">uncultured Rubellimicrobium sp</name>
    <dbReference type="NCBI Taxonomy" id="543078"/>
    <lineage>
        <taxon>Bacteria</taxon>
        <taxon>Pseudomonadati</taxon>
        <taxon>Pseudomonadota</taxon>
        <taxon>Alphaproteobacteria</taxon>
        <taxon>Rhodobacterales</taxon>
        <taxon>Roseobacteraceae</taxon>
        <taxon>Rubellimicrobium</taxon>
        <taxon>environmental samples</taxon>
    </lineage>
</organism>
<proteinExistence type="predicted"/>
<sequence length="36" mass="3929">CCASSLPTTAPGRACSGSTSAAPWRLAYWSWPFPWR</sequence>
<gene>
    <name evidence="1" type="ORF">AVDCRST_MAG15-25</name>
</gene>
<keyword evidence="1" id="KW-0067">ATP-binding</keyword>
<name>A0A6J4NC30_9RHOB</name>
<reference evidence="1" key="1">
    <citation type="submission" date="2020-02" db="EMBL/GenBank/DDBJ databases">
        <authorList>
            <person name="Meier V. D."/>
        </authorList>
    </citation>
    <scope>NUCLEOTIDE SEQUENCE</scope>
    <source>
        <strain evidence="1">AVDCRST_MAG15</strain>
    </source>
</reference>
<dbReference type="AlphaFoldDB" id="A0A6J4NC30"/>
<feature type="non-terminal residue" evidence="1">
    <location>
        <position position="36"/>
    </location>
</feature>
<accession>A0A6J4NC30</accession>
<protein>
    <submittedName>
        <fullName evidence="1">Efflux ABC transporter, permease/ATP-binding protein YwjA</fullName>
    </submittedName>
</protein>
<dbReference type="GO" id="GO:0005524">
    <property type="term" value="F:ATP binding"/>
    <property type="evidence" value="ECO:0007669"/>
    <property type="project" value="UniProtKB-KW"/>
</dbReference>